<gene>
    <name evidence="10" type="ORF">QS713_06770</name>
</gene>
<keyword evidence="10" id="KW-0378">Hydrolase</keyword>
<dbReference type="Gene3D" id="3.30.1240.20">
    <property type="match status" value="1"/>
</dbReference>
<keyword evidence="9" id="KW-0413">Isomerase</keyword>
<organism evidence="10 11">
    <name type="scientific">Gleimia hominis</name>
    <dbReference type="NCBI Taxonomy" id="595468"/>
    <lineage>
        <taxon>Bacteria</taxon>
        <taxon>Bacillati</taxon>
        <taxon>Actinomycetota</taxon>
        <taxon>Actinomycetes</taxon>
        <taxon>Actinomycetales</taxon>
        <taxon>Actinomycetaceae</taxon>
        <taxon>Gleimia</taxon>
    </lineage>
</organism>
<dbReference type="InterPro" id="IPR036412">
    <property type="entry name" value="HAD-like_sf"/>
</dbReference>
<sequence length="253" mass="28210">MKLVAFDLDDTLAPSKSALPQPVAQVLRRLLDKTPVCVISGGRFQQFETQLLNHLHASDTQLRQLHLMPTCGTRYLRYRNGDWHTIYAHDLSENTRAQAIQAIEQAARQLGYWHPHPRGPIIEDRGSQITFSALGQQAHLEDKASWDPDGTKRAKLCEVLAQALPQLQVRAGGSTSVDITEKGIDKAFGMNHLVDSTGISREEMLFIGDRLDEGGNDYPVKAAGFPTRQVTSWQDTVEVVTALLNRELFNGEQ</sequence>
<comment type="pathway">
    <text evidence="2">Nucleotide-sugar biosynthesis; GDP-alpha-D-mannose biosynthesis; alpha-D-mannose 1-phosphate from D-fructose 6-phosphate: step 2/2.</text>
</comment>
<keyword evidence="11" id="KW-1185">Reference proteome</keyword>
<dbReference type="Gene3D" id="3.40.50.1000">
    <property type="entry name" value="HAD superfamily/HAD-like"/>
    <property type="match status" value="1"/>
</dbReference>
<keyword evidence="6" id="KW-0963">Cytoplasm</keyword>
<dbReference type="InterPro" id="IPR006379">
    <property type="entry name" value="HAD-SF_hydro_IIB"/>
</dbReference>
<name>A0ABU3IBN2_9ACTO</name>
<evidence type="ECO:0000256" key="9">
    <source>
        <dbReference type="ARBA" id="ARBA00023235"/>
    </source>
</evidence>
<proteinExistence type="inferred from homology"/>
<keyword evidence="8" id="KW-0460">Magnesium</keyword>
<protein>
    <recommendedName>
        <fullName evidence="5">phosphomannomutase</fullName>
        <ecNumber evidence="5">5.4.2.8</ecNumber>
    </recommendedName>
</protein>
<evidence type="ECO:0000256" key="3">
    <source>
        <dbReference type="ARBA" id="ARBA00009736"/>
    </source>
</evidence>
<evidence type="ECO:0000256" key="1">
    <source>
        <dbReference type="ARBA" id="ARBA00004496"/>
    </source>
</evidence>
<dbReference type="RefSeq" id="WP_313273808.1">
    <property type="nucleotide sequence ID" value="NZ_JASXSX010000001.1"/>
</dbReference>
<dbReference type="SFLD" id="SFLDS00003">
    <property type="entry name" value="Haloacid_Dehalogenase"/>
    <property type="match status" value="1"/>
</dbReference>
<dbReference type="InterPro" id="IPR005002">
    <property type="entry name" value="PMM"/>
</dbReference>
<dbReference type="EC" id="5.4.2.8" evidence="5"/>
<dbReference type="Pfam" id="PF03332">
    <property type="entry name" value="PMM"/>
    <property type="match status" value="1"/>
</dbReference>
<comment type="caution">
    <text evidence="10">The sequence shown here is derived from an EMBL/GenBank/DDBJ whole genome shotgun (WGS) entry which is preliminary data.</text>
</comment>
<evidence type="ECO:0000256" key="8">
    <source>
        <dbReference type="ARBA" id="ARBA00022842"/>
    </source>
</evidence>
<reference evidence="10 11" key="1">
    <citation type="submission" date="2023-06" db="EMBL/GenBank/DDBJ databases">
        <title>Draft genome sequence of Gleimia hominis type strain CCUG 57540T.</title>
        <authorList>
            <person name="Salva-Serra F."/>
            <person name="Cardew S."/>
            <person name="Jensie Markopoulos S."/>
            <person name="Ohlen M."/>
            <person name="Inganas E."/>
            <person name="Svensson-Stadler L."/>
            <person name="Moore E.R.B."/>
        </authorList>
    </citation>
    <scope>NUCLEOTIDE SEQUENCE [LARGE SCALE GENOMIC DNA]</scope>
    <source>
        <strain evidence="10 11">CCUG 57540</strain>
    </source>
</reference>
<comment type="subcellular location">
    <subcellularLocation>
        <location evidence="1">Cytoplasm</location>
    </subcellularLocation>
</comment>
<dbReference type="SFLD" id="SFLDG01140">
    <property type="entry name" value="C2.B:_Phosphomannomutase_and_P"/>
    <property type="match status" value="1"/>
</dbReference>
<evidence type="ECO:0000313" key="11">
    <source>
        <dbReference type="Proteomes" id="UP001247542"/>
    </source>
</evidence>
<dbReference type="NCBIfam" id="TIGR01484">
    <property type="entry name" value="HAD-SF-IIB"/>
    <property type="match status" value="1"/>
</dbReference>
<dbReference type="SUPFAM" id="SSF56784">
    <property type="entry name" value="HAD-like"/>
    <property type="match status" value="1"/>
</dbReference>
<dbReference type="InterPro" id="IPR043169">
    <property type="entry name" value="PMM_cap"/>
</dbReference>
<evidence type="ECO:0000256" key="2">
    <source>
        <dbReference type="ARBA" id="ARBA00004699"/>
    </source>
</evidence>
<evidence type="ECO:0000256" key="5">
    <source>
        <dbReference type="ARBA" id="ARBA00012730"/>
    </source>
</evidence>
<accession>A0ABU3IBN2</accession>
<dbReference type="SFLD" id="SFLDG01143">
    <property type="entry name" value="C2.B.3:_Phosphomannomutase_Lik"/>
    <property type="match status" value="1"/>
</dbReference>
<dbReference type="PANTHER" id="PTHR10466">
    <property type="entry name" value="PHOSPHOMANNOMUTASE"/>
    <property type="match status" value="1"/>
</dbReference>
<dbReference type="EMBL" id="JASXSX010000001">
    <property type="protein sequence ID" value="MDT3767761.1"/>
    <property type="molecule type" value="Genomic_DNA"/>
</dbReference>
<comment type="similarity">
    <text evidence="3">Belongs to the eukaryotic PMM family.</text>
</comment>
<dbReference type="Proteomes" id="UP001247542">
    <property type="component" value="Unassembled WGS sequence"/>
</dbReference>
<evidence type="ECO:0000256" key="4">
    <source>
        <dbReference type="ARBA" id="ARBA00011738"/>
    </source>
</evidence>
<comment type="subunit">
    <text evidence="4">Homodimer.</text>
</comment>
<dbReference type="GO" id="GO:0016787">
    <property type="term" value="F:hydrolase activity"/>
    <property type="evidence" value="ECO:0007669"/>
    <property type="project" value="UniProtKB-KW"/>
</dbReference>
<keyword evidence="7" id="KW-0479">Metal-binding</keyword>
<evidence type="ECO:0000313" key="10">
    <source>
        <dbReference type="EMBL" id="MDT3767761.1"/>
    </source>
</evidence>
<dbReference type="InterPro" id="IPR023214">
    <property type="entry name" value="HAD_sf"/>
</dbReference>
<evidence type="ECO:0000256" key="7">
    <source>
        <dbReference type="ARBA" id="ARBA00022723"/>
    </source>
</evidence>
<evidence type="ECO:0000256" key="6">
    <source>
        <dbReference type="ARBA" id="ARBA00022490"/>
    </source>
</evidence>
<dbReference type="PANTHER" id="PTHR10466:SF0">
    <property type="entry name" value="PHOSPHOMANNOMUTASE"/>
    <property type="match status" value="1"/>
</dbReference>